<evidence type="ECO:0000313" key="2">
    <source>
        <dbReference type="Proteomes" id="UP001337681"/>
    </source>
</evidence>
<protein>
    <submittedName>
        <fullName evidence="1">Uncharacterized protein</fullName>
    </submittedName>
</protein>
<accession>A0ABU7H056</accession>
<sequence>MKSNQEIYKAHLEAAPLILRETVEQLELIILNLSMSGEYGDLNDLFDENETVVFGDDFRNVTDYNVRLLYSITDFINSKNAELMNVNSMGGQDDLPF</sequence>
<organism evidence="1 2">
    <name type="scientific">Pedobacter flavus</name>
    <dbReference type="NCBI Taxonomy" id="3113906"/>
    <lineage>
        <taxon>Bacteria</taxon>
        <taxon>Pseudomonadati</taxon>
        <taxon>Bacteroidota</taxon>
        <taxon>Sphingobacteriia</taxon>
        <taxon>Sphingobacteriales</taxon>
        <taxon>Sphingobacteriaceae</taxon>
        <taxon>Pedobacter</taxon>
    </lineage>
</organism>
<gene>
    <name evidence="1" type="ORF">VRU49_03905</name>
</gene>
<reference evidence="1 2" key="1">
    <citation type="submission" date="2024-01" db="EMBL/GenBank/DDBJ databases">
        <title>Pedobacter sp. nov., isolated from oil-contaminated soil.</title>
        <authorList>
            <person name="Le N.T.T."/>
        </authorList>
    </citation>
    <scope>NUCLEOTIDE SEQUENCE [LARGE SCALE GENOMIC DNA]</scope>
    <source>
        <strain evidence="1 2">VNH31</strain>
    </source>
</reference>
<dbReference type="Proteomes" id="UP001337681">
    <property type="component" value="Unassembled WGS sequence"/>
</dbReference>
<evidence type="ECO:0000313" key="1">
    <source>
        <dbReference type="EMBL" id="MEE1884560.1"/>
    </source>
</evidence>
<keyword evidence="2" id="KW-1185">Reference proteome</keyword>
<proteinExistence type="predicted"/>
<comment type="caution">
    <text evidence="1">The sequence shown here is derived from an EMBL/GenBank/DDBJ whole genome shotgun (WGS) entry which is preliminary data.</text>
</comment>
<dbReference type="RefSeq" id="WP_330145474.1">
    <property type="nucleotide sequence ID" value="NZ_JAZDQU010000001.1"/>
</dbReference>
<dbReference type="EMBL" id="JAZDQU010000001">
    <property type="protein sequence ID" value="MEE1884560.1"/>
    <property type="molecule type" value="Genomic_DNA"/>
</dbReference>
<name>A0ABU7H056_9SPHI</name>